<name>A0ACC2EHF7_DIPCM</name>
<evidence type="ECO:0000313" key="2">
    <source>
        <dbReference type="Proteomes" id="UP001162992"/>
    </source>
</evidence>
<gene>
    <name evidence="1" type="ORF">O6H91_02G083700</name>
</gene>
<proteinExistence type="predicted"/>
<dbReference type="EMBL" id="CM055093">
    <property type="protein sequence ID" value="KAJ7565979.1"/>
    <property type="molecule type" value="Genomic_DNA"/>
</dbReference>
<dbReference type="Proteomes" id="UP001162992">
    <property type="component" value="Chromosome 2"/>
</dbReference>
<sequence length="115" mass="13410">MLDDATHTLDSYLKCRIESMVKLAWTFHLLSPSPQPNTFCRSPLLKERTLEIVLKTPPRPGKEESYRLQFLKLAWTIHLLSPSPQATTFCRRPLLKERTLEIVLKTPPRPRKEES</sequence>
<organism evidence="1 2">
    <name type="scientific">Diphasiastrum complanatum</name>
    <name type="common">Issler's clubmoss</name>
    <name type="synonym">Lycopodium complanatum</name>
    <dbReference type="NCBI Taxonomy" id="34168"/>
    <lineage>
        <taxon>Eukaryota</taxon>
        <taxon>Viridiplantae</taxon>
        <taxon>Streptophyta</taxon>
        <taxon>Embryophyta</taxon>
        <taxon>Tracheophyta</taxon>
        <taxon>Lycopodiopsida</taxon>
        <taxon>Lycopodiales</taxon>
        <taxon>Lycopodiaceae</taxon>
        <taxon>Lycopodioideae</taxon>
        <taxon>Diphasiastrum</taxon>
    </lineage>
</organism>
<keyword evidence="2" id="KW-1185">Reference proteome</keyword>
<comment type="caution">
    <text evidence="1">The sequence shown here is derived from an EMBL/GenBank/DDBJ whole genome shotgun (WGS) entry which is preliminary data.</text>
</comment>
<evidence type="ECO:0000313" key="1">
    <source>
        <dbReference type="EMBL" id="KAJ7565979.1"/>
    </source>
</evidence>
<accession>A0ACC2EHF7</accession>
<reference evidence="2" key="1">
    <citation type="journal article" date="2024" name="Proc. Natl. Acad. Sci. U.S.A.">
        <title>Extraordinary preservation of gene collinearity over three hundred million years revealed in homosporous lycophytes.</title>
        <authorList>
            <person name="Li C."/>
            <person name="Wickell D."/>
            <person name="Kuo L.Y."/>
            <person name="Chen X."/>
            <person name="Nie B."/>
            <person name="Liao X."/>
            <person name="Peng D."/>
            <person name="Ji J."/>
            <person name="Jenkins J."/>
            <person name="Williams M."/>
            <person name="Shu S."/>
            <person name="Plott C."/>
            <person name="Barry K."/>
            <person name="Rajasekar S."/>
            <person name="Grimwood J."/>
            <person name="Han X."/>
            <person name="Sun S."/>
            <person name="Hou Z."/>
            <person name="He W."/>
            <person name="Dai G."/>
            <person name="Sun C."/>
            <person name="Schmutz J."/>
            <person name="Leebens-Mack J.H."/>
            <person name="Li F.W."/>
            <person name="Wang L."/>
        </authorList>
    </citation>
    <scope>NUCLEOTIDE SEQUENCE [LARGE SCALE GENOMIC DNA]</scope>
    <source>
        <strain evidence="2">cv. PW_Plant_1</strain>
    </source>
</reference>
<protein>
    <submittedName>
        <fullName evidence="1">Uncharacterized protein</fullName>
    </submittedName>
</protein>